<evidence type="ECO:0008006" key="3">
    <source>
        <dbReference type="Google" id="ProtNLM"/>
    </source>
</evidence>
<name>A0AAW1KRI3_POPJA</name>
<evidence type="ECO:0000313" key="1">
    <source>
        <dbReference type="EMBL" id="KAK9722243.1"/>
    </source>
</evidence>
<gene>
    <name evidence="1" type="ORF">QE152_g19757</name>
</gene>
<dbReference type="Proteomes" id="UP001458880">
    <property type="component" value="Unassembled WGS sequence"/>
</dbReference>
<reference evidence="1 2" key="1">
    <citation type="journal article" date="2024" name="BMC Genomics">
        <title>De novo assembly and annotation of Popillia japonica's genome with initial clues to its potential as an invasive pest.</title>
        <authorList>
            <person name="Cucini C."/>
            <person name="Boschi S."/>
            <person name="Funari R."/>
            <person name="Cardaioli E."/>
            <person name="Iannotti N."/>
            <person name="Marturano G."/>
            <person name="Paoli F."/>
            <person name="Bruttini M."/>
            <person name="Carapelli A."/>
            <person name="Frati F."/>
            <person name="Nardi F."/>
        </authorList>
    </citation>
    <scope>NUCLEOTIDE SEQUENCE [LARGE SCALE GENOMIC DNA]</scope>
    <source>
        <strain evidence="1">DMR45628</strain>
    </source>
</reference>
<dbReference type="EMBL" id="JASPKY010000190">
    <property type="protein sequence ID" value="KAK9722243.1"/>
    <property type="molecule type" value="Genomic_DNA"/>
</dbReference>
<proteinExistence type="predicted"/>
<protein>
    <recommendedName>
        <fullName evidence="3">DDE Tnp4 domain-containing protein</fullName>
    </recommendedName>
</protein>
<comment type="caution">
    <text evidence="1">The sequence shown here is derived from an EMBL/GenBank/DDBJ whole genome shotgun (WGS) entry which is preliminary data.</text>
</comment>
<accession>A0AAW1KRI3</accession>
<keyword evidence="2" id="KW-1185">Reference proteome</keyword>
<organism evidence="1 2">
    <name type="scientific">Popillia japonica</name>
    <name type="common">Japanese beetle</name>
    <dbReference type="NCBI Taxonomy" id="7064"/>
    <lineage>
        <taxon>Eukaryota</taxon>
        <taxon>Metazoa</taxon>
        <taxon>Ecdysozoa</taxon>
        <taxon>Arthropoda</taxon>
        <taxon>Hexapoda</taxon>
        <taxon>Insecta</taxon>
        <taxon>Pterygota</taxon>
        <taxon>Neoptera</taxon>
        <taxon>Endopterygota</taxon>
        <taxon>Coleoptera</taxon>
        <taxon>Polyphaga</taxon>
        <taxon>Scarabaeiformia</taxon>
        <taxon>Scarabaeidae</taxon>
        <taxon>Rutelinae</taxon>
        <taxon>Popillia</taxon>
    </lineage>
</organism>
<sequence length="103" mass="11750">MDLDLISFPVDSCLPGQQTPVPYVFVADDAFLLSRRILKPYSSRVKNNAYSNIDLDNNRHQLDNINEQQHGNTARNEFLETRNAFCSCFNNKGSVPWQDTVIS</sequence>
<evidence type="ECO:0000313" key="2">
    <source>
        <dbReference type="Proteomes" id="UP001458880"/>
    </source>
</evidence>
<dbReference type="AlphaFoldDB" id="A0AAW1KRI3"/>